<gene>
    <name evidence="1" type="ORF">B8X00_09100</name>
</gene>
<evidence type="ECO:0008006" key="3">
    <source>
        <dbReference type="Google" id="ProtNLM"/>
    </source>
</evidence>
<dbReference type="Gene3D" id="1.10.3230.30">
    <property type="entry name" value="Phage gp6-like head-tail connector protein"/>
    <property type="match status" value="1"/>
</dbReference>
<dbReference type="OrthoDB" id="7597216at2"/>
<dbReference type="Pfam" id="PF05135">
    <property type="entry name" value="Phage_connect_1"/>
    <property type="match status" value="1"/>
</dbReference>
<dbReference type="InterPro" id="IPR011738">
    <property type="entry name" value="Phage_CHP"/>
</dbReference>
<proteinExistence type="predicted"/>
<protein>
    <recommendedName>
        <fullName evidence="3">Phage gp6-like head-tail connector protein</fullName>
    </recommendedName>
</protein>
<evidence type="ECO:0000313" key="2">
    <source>
        <dbReference type="Proteomes" id="UP000216151"/>
    </source>
</evidence>
<dbReference type="InterPro" id="IPR021146">
    <property type="entry name" value="Phage_gp6-like_head-tail"/>
</dbReference>
<dbReference type="Proteomes" id="UP000216151">
    <property type="component" value="Unassembled WGS sequence"/>
</dbReference>
<name>A0A269XX10_9PROT</name>
<dbReference type="NCBIfam" id="TIGR02215">
    <property type="entry name" value="phage_chp_gp8"/>
    <property type="match status" value="1"/>
</dbReference>
<keyword evidence="2" id="KW-1185">Reference proteome</keyword>
<dbReference type="AlphaFoldDB" id="A0A269XX10"/>
<comment type="caution">
    <text evidence="1">The sequence shown here is derived from an EMBL/GenBank/DDBJ whole genome shotgun (WGS) entry which is preliminary data.</text>
</comment>
<evidence type="ECO:0000313" key="1">
    <source>
        <dbReference type="EMBL" id="PAK77824.1"/>
    </source>
</evidence>
<accession>A0A269XX10</accession>
<dbReference type="CDD" id="cd08054">
    <property type="entry name" value="gp6"/>
    <property type="match status" value="1"/>
</dbReference>
<dbReference type="RefSeq" id="WP_095349938.1">
    <property type="nucleotide sequence ID" value="NZ_NCXK01000011.1"/>
</dbReference>
<dbReference type="NCBIfam" id="TIGR01560">
    <property type="entry name" value="put_DNA_pack"/>
    <property type="match status" value="1"/>
</dbReference>
<dbReference type="EMBL" id="NCXK01000011">
    <property type="protein sequence ID" value="PAK77824.1"/>
    <property type="molecule type" value="Genomic_DNA"/>
</dbReference>
<sequence length="214" mass="23493">MPTTLVLRIKTPPVNPAVALDLVKRHLRIDHDEDDSLLGVYINAAAAWVEKYTGRALINTEYTMAVGDQPIANAWPMTPSPLLVLPLAYSWPPMQPRPMRLLRAPYLSFGGITVIDPDGAEEIIPPTGYQLDVASEPANFRLTGGFGLLRGRHLLVTFTAGYGVDSTAIPSDIQLALCILVAYFYENRGDMSMDSMPDAAASLLFNYRLVWFGA</sequence>
<reference evidence="1 2" key="1">
    <citation type="submission" date="2017-04" db="EMBL/GenBank/DDBJ databases">
        <title>Kefir bacterial isolates.</title>
        <authorList>
            <person name="Kim Y."/>
            <person name="Blasche S."/>
            <person name="Patil K.R."/>
        </authorList>
    </citation>
    <scope>NUCLEOTIDE SEQUENCE [LARGE SCALE GENOMIC DNA]</scope>
    <source>
        <strain evidence="1 2">KR</strain>
    </source>
</reference>
<dbReference type="InterPro" id="IPR006450">
    <property type="entry name" value="Phage_HK97_gp6-like"/>
</dbReference>
<organism evidence="1 2">
    <name type="scientific">Acetobacter fabarum</name>
    <dbReference type="NCBI Taxonomy" id="483199"/>
    <lineage>
        <taxon>Bacteria</taxon>
        <taxon>Pseudomonadati</taxon>
        <taxon>Pseudomonadota</taxon>
        <taxon>Alphaproteobacteria</taxon>
        <taxon>Acetobacterales</taxon>
        <taxon>Acetobacteraceae</taxon>
        <taxon>Acetobacter</taxon>
    </lineage>
</organism>